<dbReference type="PANTHER" id="PTHR43128:SF31">
    <property type="entry name" value="L-LACTATE DEHYDROGENASE"/>
    <property type="match status" value="1"/>
</dbReference>
<feature type="binding site" evidence="3">
    <location>
        <position position="33"/>
    </location>
    <ligand>
        <name>NAD(+)</name>
        <dbReference type="ChEBI" id="CHEBI:57540"/>
    </ligand>
</feature>
<comment type="similarity">
    <text evidence="1">Belongs to the LDH/MDH superfamily. LDH family.</text>
</comment>
<feature type="domain" description="Lactate/malate dehydrogenase N-terminal" evidence="5">
    <location>
        <begin position="3"/>
        <end position="143"/>
    </location>
</feature>
<feature type="binding site" evidence="3">
    <location>
        <begin position="119"/>
        <end position="121"/>
    </location>
    <ligand>
        <name>NAD(+)</name>
        <dbReference type="ChEBI" id="CHEBI:57540"/>
    </ligand>
</feature>
<dbReference type="SUPFAM" id="SSF51735">
    <property type="entry name" value="NAD(P)-binding Rossmann-fold domains"/>
    <property type="match status" value="1"/>
</dbReference>
<evidence type="ECO:0000256" key="2">
    <source>
        <dbReference type="PIRSR" id="PIRSR000102-1"/>
    </source>
</evidence>
<evidence type="ECO:0000313" key="8">
    <source>
        <dbReference type="Proteomes" id="UP001180842"/>
    </source>
</evidence>
<name>A0AAE4I3D2_9ENTE</name>
<dbReference type="PRINTS" id="PR00086">
    <property type="entry name" value="LLDHDRGNASE"/>
</dbReference>
<feature type="active site" description="Proton acceptor" evidence="2">
    <location>
        <position position="176"/>
    </location>
</feature>
<feature type="domain" description="Lactate/malate dehydrogenase C-terminal" evidence="6">
    <location>
        <begin position="146"/>
        <end position="295"/>
    </location>
</feature>
<sequence length="304" mass="33789">MRKVAIIGVGHVGSTTAYTLILKNIVDELVLFDSKEAILEAELNDLMDGQMEQEQQVRLIEGNLTELADTDVLIFCAGEISMLERNSDRFAELNRTKTIVEEWAPKIKASGFNGILLSITNPCDVITQYLQELTGLPRQRVLGTGTSLDTGRMKHAVSTYLNIHPSTIEGYVIGEHGESQFVAWSSVKINQQPITECLTPDELEKLNDAARRGGWITFTGKGYTSFGIATQTARIVEVLLGDQTLVVPISYYQESDNCYAGFPAKISRDGFIEPFPLMLSASEQLKWQQTIQRIHAMYATIAHD</sequence>
<dbReference type="GO" id="GO:0004459">
    <property type="term" value="F:L-lactate dehydrogenase (NAD+) activity"/>
    <property type="evidence" value="ECO:0007669"/>
    <property type="project" value="TreeGrafter"/>
</dbReference>
<protein>
    <submittedName>
        <fullName evidence="7">L-lactate dehydrogenase</fullName>
    </submittedName>
</protein>
<dbReference type="Gene3D" id="3.40.50.720">
    <property type="entry name" value="NAD(P)-binding Rossmann-like Domain"/>
    <property type="match status" value="1"/>
</dbReference>
<dbReference type="Proteomes" id="UP001180842">
    <property type="component" value="Unassembled WGS sequence"/>
</dbReference>
<dbReference type="InterPro" id="IPR001236">
    <property type="entry name" value="Lactate/malate_DH_N"/>
</dbReference>
<dbReference type="InterPro" id="IPR022383">
    <property type="entry name" value="Lactate/malate_DH_C"/>
</dbReference>
<dbReference type="PIRSF" id="PIRSF000102">
    <property type="entry name" value="Lac_mal_DH"/>
    <property type="match status" value="1"/>
</dbReference>
<accession>A0AAE4I3D2</accession>
<dbReference type="Pfam" id="PF02866">
    <property type="entry name" value="Ldh_1_C"/>
    <property type="match status" value="1"/>
</dbReference>
<proteinExistence type="inferred from homology"/>
<dbReference type="Pfam" id="PF00056">
    <property type="entry name" value="Ldh_1_N"/>
    <property type="match status" value="1"/>
</dbReference>
<organism evidence="7 8">
    <name type="scientific">Enterococcus pseudoavium</name>
    <dbReference type="NCBI Taxonomy" id="44007"/>
    <lineage>
        <taxon>Bacteria</taxon>
        <taxon>Bacillati</taxon>
        <taxon>Bacillota</taxon>
        <taxon>Bacilli</taxon>
        <taxon>Lactobacillales</taxon>
        <taxon>Enterococcaceae</taxon>
        <taxon>Enterococcus</taxon>
    </lineage>
</organism>
<dbReference type="SUPFAM" id="SSF56327">
    <property type="entry name" value="LDH C-terminal domain-like"/>
    <property type="match status" value="1"/>
</dbReference>
<gene>
    <name evidence="7" type="ORF">P7H00_09680</name>
</gene>
<dbReference type="EMBL" id="JARQAI010000013">
    <property type="protein sequence ID" value="MDT2737397.1"/>
    <property type="molecule type" value="Genomic_DNA"/>
</dbReference>
<dbReference type="InterPro" id="IPR015955">
    <property type="entry name" value="Lactate_DH/Glyco_Ohase_4_C"/>
</dbReference>
<dbReference type="AlphaFoldDB" id="A0AAE4I3D2"/>
<keyword evidence="4" id="KW-0560">Oxidoreductase</keyword>
<dbReference type="GO" id="GO:0006089">
    <property type="term" value="P:lactate metabolic process"/>
    <property type="evidence" value="ECO:0007669"/>
    <property type="project" value="TreeGrafter"/>
</dbReference>
<evidence type="ECO:0000256" key="1">
    <source>
        <dbReference type="ARBA" id="ARBA00006054"/>
    </source>
</evidence>
<evidence type="ECO:0000256" key="4">
    <source>
        <dbReference type="RuleBase" id="RU003369"/>
    </source>
</evidence>
<evidence type="ECO:0000259" key="5">
    <source>
        <dbReference type="Pfam" id="PF00056"/>
    </source>
</evidence>
<reference evidence="7" key="1">
    <citation type="submission" date="2023-03" db="EMBL/GenBank/DDBJ databases">
        <authorList>
            <person name="Shen W."/>
            <person name="Cai J."/>
        </authorList>
    </citation>
    <scope>NUCLEOTIDE SEQUENCE</scope>
    <source>
        <strain evidence="7">P69-2</strain>
    </source>
</reference>
<evidence type="ECO:0000256" key="3">
    <source>
        <dbReference type="PIRSR" id="PIRSR000102-3"/>
    </source>
</evidence>
<dbReference type="InterPro" id="IPR001557">
    <property type="entry name" value="L-lactate/malate_DH"/>
</dbReference>
<evidence type="ECO:0000259" key="6">
    <source>
        <dbReference type="Pfam" id="PF02866"/>
    </source>
</evidence>
<dbReference type="Gene3D" id="3.90.110.10">
    <property type="entry name" value="Lactate dehydrogenase/glycoside hydrolase, family 4, C-terminal"/>
    <property type="match status" value="1"/>
</dbReference>
<dbReference type="RefSeq" id="WP_067624842.1">
    <property type="nucleotide sequence ID" value="NZ_BAAAXL010000012.1"/>
</dbReference>
<feature type="binding site" evidence="3">
    <location>
        <begin position="8"/>
        <end position="13"/>
    </location>
    <ligand>
        <name>NAD(+)</name>
        <dbReference type="ChEBI" id="CHEBI:57540"/>
    </ligand>
</feature>
<evidence type="ECO:0000313" key="7">
    <source>
        <dbReference type="EMBL" id="MDT2737397.1"/>
    </source>
</evidence>
<dbReference type="PANTHER" id="PTHR43128">
    <property type="entry name" value="L-2-HYDROXYCARBOXYLATE DEHYDROGENASE (NAD(P)(+))"/>
    <property type="match status" value="1"/>
</dbReference>
<comment type="caution">
    <text evidence="7">The sequence shown here is derived from an EMBL/GenBank/DDBJ whole genome shotgun (WGS) entry which is preliminary data.</text>
</comment>
<keyword evidence="3" id="KW-0520">NAD</keyword>
<dbReference type="InterPro" id="IPR036291">
    <property type="entry name" value="NAD(P)-bd_dom_sf"/>
</dbReference>